<evidence type="ECO:0000256" key="7">
    <source>
        <dbReference type="SAM" id="MobiDB-lite"/>
    </source>
</evidence>
<keyword evidence="9" id="KW-1185">Reference proteome</keyword>
<dbReference type="RefSeq" id="WP_340469320.1">
    <property type="nucleotide sequence ID" value="NZ_JBANBB010000001.1"/>
</dbReference>
<protein>
    <submittedName>
        <fullName evidence="8">Polyprenyl synthetase family protein</fullName>
    </submittedName>
</protein>
<dbReference type="InterPro" id="IPR000092">
    <property type="entry name" value="Polyprenyl_synt"/>
</dbReference>
<dbReference type="SUPFAM" id="SSF48576">
    <property type="entry name" value="Terpenoid synthases"/>
    <property type="match status" value="1"/>
</dbReference>
<sequence>MSTWPPLTLPLAMSAVTLGNMIIVTADAVGERMEHLLGDLRGSSGLPGSSDRSGLPGRKADDRALDAVWEEAVEAGRGGKRLRALLLWDTYRAVEPQEDEARDRSVLDLACAVEIYQTSALVHDDIIDDADMRRGRPSSHRQLGEAMSLLAPPGPGQEAGAGTDAQNRRLHDGRRVRGRGLGILLGDLLATVSADIARKAGGRLGRLDEVTDTFLGMQRAVTLGQVLDLGMEDMPLDDPAGLCKAALRTMRWKTASYTTVAPIHLGLLAAGADEGLATWTAEGVGEDLGVAYQLMDDLADLESDSSQTGKPRYGDIREGKRTVLLSQALTSATGADRRLLVQAYQAPLRDGEMVDRVASILIGCGAVEKVRAMAADRVDRARTRLEEACGRLALGADGEAIWRRACGRFVPNGPRAL</sequence>
<reference evidence="8 9" key="1">
    <citation type="submission" date="2024-02" db="EMBL/GenBank/DDBJ databases">
        <title>Bifidobacterium honeyensis sp. nov., isolated from the comb honey.</title>
        <authorList>
            <person name="Liu W."/>
            <person name="Li Y."/>
        </authorList>
    </citation>
    <scope>NUCLEOTIDE SEQUENCE [LARGE SCALE GENOMIC DNA]</scope>
    <source>
        <strain evidence="8 9">IMAU50988</strain>
    </source>
</reference>
<keyword evidence="5" id="KW-0460">Magnesium</keyword>
<dbReference type="PROSITE" id="PS00444">
    <property type="entry name" value="POLYPRENYL_SYNTHASE_2"/>
    <property type="match status" value="1"/>
</dbReference>
<organism evidence="8 9">
    <name type="scientific">Bifidobacterium favimelis</name>
    <dbReference type="NCBI Taxonomy" id="3122979"/>
    <lineage>
        <taxon>Bacteria</taxon>
        <taxon>Bacillati</taxon>
        <taxon>Actinomycetota</taxon>
        <taxon>Actinomycetes</taxon>
        <taxon>Bifidobacteriales</taxon>
        <taxon>Bifidobacteriaceae</taxon>
        <taxon>Bifidobacterium</taxon>
    </lineage>
</organism>
<keyword evidence="3 6" id="KW-0808">Transferase</keyword>
<dbReference type="SFLD" id="SFLDS00005">
    <property type="entry name" value="Isoprenoid_Synthase_Type_I"/>
    <property type="match status" value="1"/>
</dbReference>
<dbReference type="PANTHER" id="PTHR12001:SF85">
    <property type="entry name" value="SHORT CHAIN ISOPRENYL DIPHOSPHATE SYNTHASE"/>
    <property type="match status" value="1"/>
</dbReference>
<dbReference type="EMBL" id="JBANBB010000001">
    <property type="protein sequence ID" value="MEK0306768.1"/>
    <property type="molecule type" value="Genomic_DNA"/>
</dbReference>
<evidence type="ECO:0000256" key="1">
    <source>
        <dbReference type="ARBA" id="ARBA00001946"/>
    </source>
</evidence>
<evidence type="ECO:0000313" key="8">
    <source>
        <dbReference type="EMBL" id="MEK0306768.1"/>
    </source>
</evidence>
<comment type="cofactor">
    <cofactor evidence="1">
        <name>Mg(2+)</name>
        <dbReference type="ChEBI" id="CHEBI:18420"/>
    </cofactor>
</comment>
<dbReference type="Pfam" id="PF00348">
    <property type="entry name" value="polyprenyl_synt"/>
    <property type="match status" value="2"/>
</dbReference>
<dbReference type="PANTHER" id="PTHR12001">
    <property type="entry name" value="GERANYLGERANYL PYROPHOSPHATE SYNTHASE"/>
    <property type="match status" value="1"/>
</dbReference>
<evidence type="ECO:0000256" key="5">
    <source>
        <dbReference type="ARBA" id="ARBA00022842"/>
    </source>
</evidence>
<proteinExistence type="inferred from homology"/>
<dbReference type="InterPro" id="IPR008949">
    <property type="entry name" value="Isoprenoid_synthase_dom_sf"/>
</dbReference>
<dbReference type="PROSITE" id="PS00723">
    <property type="entry name" value="POLYPRENYL_SYNTHASE_1"/>
    <property type="match status" value="1"/>
</dbReference>
<gene>
    <name evidence="8" type="ORF">V8P97_04735</name>
</gene>
<comment type="similarity">
    <text evidence="2 6">Belongs to the FPP/GGPP synthase family.</text>
</comment>
<feature type="region of interest" description="Disordered" evidence="7">
    <location>
        <begin position="147"/>
        <end position="172"/>
    </location>
</feature>
<keyword evidence="4" id="KW-0479">Metal-binding</keyword>
<accession>A0ABU8ZPL3</accession>
<name>A0ABU8ZPL3_9BIFI</name>
<comment type="caution">
    <text evidence="8">The sequence shown here is derived from an EMBL/GenBank/DDBJ whole genome shotgun (WGS) entry which is preliminary data.</text>
</comment>
<evidence type="ECO:0000256" key="4">
    <source>
        <dbReference type="ARBA" id="ARBA00022723"/>
    </source>
</evidence>
<evidence type="ECO:0000256" key="2">
    <source>
        <dbReference type="ARBA" id="ARBA00006706"/>
    </source>
</evidence>
<evidence type="ECO:0000256" key="6">
    <source>
        <dbReference type="RuleBase" id="RU004466"/>
    </source>
</evidence>
<evidence type="ECO:0000256" key="3">
    <source>
        <dbReference type="ARBA" id="ARBA00022679"/>
    </source>
</evidence>
<dbReference type="InterPro" id="IPR033749">
    <property type="entry name" value="Polyprenyl_synt_CS"/>
</dbReference>
<dbReference type="Gene3D" id="1.10.600.10">
    <property type="entry name" value="Farnesyl Diphosphate Synthase"/>
    <property type="match status" value="1"/>
</dbReference>
<feature type="region of interest" description="Disordered" evidence="7">
    <location>
        <begin position="40"/>
        <end position="59"/>
    </location>
</feature>
<evidence type="ECO:0000313" key="9">
    <source>
        <dbReference type="Proteomes" id="UP001373159"/>
    </source>
</evidence>
<dbReference type="Proteomes" id="UP001373159">
    <property type="component" value="Unassembled WGS sequence"/>
</dbReference>